<dbReference type="VEuPathDB" id="FungiDB:EYZ11_008987"/>
<dbReference type="AlphaFoldDB" id="A0A4S3JB71"/>
<comment type="caution">
    <text evidence="1">The sequence shown here is derived from an EMBL/GenBank/DDBJ whole genome shotgun (WGS) entry which is preliminary data.</text>
</comment>
<dbReference type="InterPro" id="IPR036770">
    <property type="entry name" value="Ankyrin_rpt-contain_sf"/>
</dbReference>
<dbReference type="Gene3D" id="1.25.40.20">
    <property type="entry name" value="Ankyrin repeat-containing domain"/>
    <property type="match status" value="2"/>
</dbReference>
<name>A0A4S3JB71_9EURO</name>
<dbReference type="EMBL" id="SOSA01000405">
    <property type="protein sequence ID" value="THC91547.1"/>
    <property type="molecule type" value="Genomic_DNA"/>
</dbReference>
<evidence type="ECO:0000313" key="2">
    <source>
        <dbReference type="Proteomes" id="UP000308092"/>
    </source>
</evidence>
<proteinExistence type="predicted"/>
<gene>
    <name evidence="1" type="ORF">EYZ11_008987</name>
</gene>
<keyword evidence="2" id="KW-1185">Reference proteome</keyword>
<dbReference type="Proteomes" id="UP000308092">
    <property type="component" value="Unassembled WGS sequence"/>
</dbReference>
<sequence>MFTAGISCLPPELVLRCAQYMDLVTLYEQKKAKEHVVPLHEIYDRCIILREPPEEDDDDDDDCYDINDKSTYEPYPNDFDHEFLRTYPTPKIELAAKTGRVGALKDFLDAEVDPNSRSLVSMPIFNVALLNNQLEAAQQLLSYHADASPRNMMYPYQFGAVYYCARSCDPDPDLAPEHMICELIKAGAKINMTDFQTICEKEQGRMDIMKILEVAEQQHGLPSVGGLRSFNSRNTILHLGCISTELTNFIASTCKNTGPAMCLISKGIDVRATDDLGKQGLYLAIQYYGHEDVVRQQLSRAEVKVNTNDLHLREPLVLAWQFEQLRIVELLLRDPRTHAPSSFAWSAERYAKQTAASQILEDIAKLVKDRSLR</sequence>
<dbReference type="PANTHER" id="PTHR24198">
    <property type="entry name" value="ANKYRIN REPEAT AND PROTEIN KINASE DOMAIN-CONTAINING PROTEIN"/>
    <property type="match status" value="1"/>
</dbReference>
<dbReference type="PANTHER" id="PTHR24198:SF194">
    <property type="entry name" value="INVERSIN-A"/>
    <property type="match status" value="1"/>
</dbReference>
<evidence type="ECO:0000313" key="1">
    <source>
        <dbReference type="EMBL" id="THC91547.1"/>
    </source>
</evidence>
<dbReference type="SUPFAM" id="SSF48403">
    <property type="entry name" value="Ankyrin repeat"/>
    <property type="match status" value="1"/>
</dbReference>
<organism evidence="1 2">
    <name type="scientific">Aspergillus tanneri</name>
    <dbReference type="NCBI Taxonomy" id="1220188"/>
    <lineage>
        <taxon>Eukaryota</taxon>
        <taxon>Fungi</taxon>
        <taxon>Dikarya</taxon>
        <taxon>Ascomycota</taxon>
        <taxon>Pezizomycotina</taxon>
        <taxon>Eurotiomycetes</taxon>
        <taxon>Eurotiomycetidae</taxon>
        <taxon>Eurotiales</taxon>
        <taxon>Aspergillaceae</taxon>
        <taxon>Aspergillus</taxon>
        <taxon>Aspergillus subgen. Circumdati</taxon>
    </lineage>
</organism>
<protein>
    <submittedName>
        <fullName evidence="1">Uncharacterized protein</fullName>
    </submittedName>
</protein>
<accession>A0A4S3JB71</accession>
<reference evidence="1 2" key="1">
    <citation type="submission" date="2019-03" db="EMBL/GenBank/DDBJ databases">
        <title>The genome sequence of a newly discovered highly antifungal drug resistant Aspergillus species, Aspergillus tanneri NIH 1004.</title>
        <authorList>
            <person name="Mounaud S."/>
            <person name="Singh I."/>
            <person name="Joardar V."/>
            <person name="Pakala S."/>
            <person name="Pakala S."/>
            <person name="Venepally P."/>
            <person name="Hoover J."/>
            <person name="Nierman W."/>
            <person name="Chung J."/>
            <person name="Losada L."/>
        </authorList>
    </citation>
    <scope>NUCLEOTIDE SEQUENCE [LARGE SCALE GENOMIC DNA]</scope>
    <source>
        <strain evidence="1 2">NIH1004</strain>
    </source>
</reference>